<protein>
    <recommendedName>
        <fullName evidence="9">FAD-binding domain-containing protein</fullName>
    </recommendedName>
</protein>
<dbReference type="Proteomes" id="UP000567179">
    <property type="component" value="Unassembled WGS sequence"/>
</dbReference>
<gene>
    <name evidence="7" type="ORF">D9619_006713</name>
</gene>
<dbReference type="OrthoDB" id="1716816at2759"/>
<feature type="domain" description="Phenol hydroxylase-like C-terminal dimerisation" evidence="6">
    <location>
        <begin position="414"/>
        <end position="598"/>
    </location>
</feature>
<comment type="caution">
    <text evidence="7">The sequence shown here is derived from an EMBL/GenBank/DDBJ whole genome shotgun (WGS) entry which is preliminary data.</text>
</comment>
<keyword evidence="2" id="KW-0285">Flavoprotein</keyword>
<dbReference type="Gene3D" id="3.50.50.60">
    <property type="entry name" value="FAD/NAD(P)-binding domain"/>
    <property type="match status" value="2"/>
</dbReference>
<dbReference type="Gene3D" id="3.30.9.10">
    <property type="entry name" value="D-Amino Acid Oxidase, subunit A, domain 2"/>
    <property type="match status" value="2"/>
</dbReference>
<dbReference type="PROSITE" id="PS51257">
    <property type="entry name" value="PROKAR_LIPOPROTEIN"/>
    <property type="match status" value="1"/>
</dbReference>
<dbReference type="InterPro" id="IPR038220">
    <property type="entry name" value="PHOX_C_sf"/>
</dbReference>
<feature type="domain" description="FAD-binding" evidence="5">
    <location>
        <begin position="12"/>
        <end position="372"/>
    </location>
</feature>
<evidence type="ECO:0000256" key="1">
    <source>
        <dbReference type="ARBA" id="ARBA00007801"/>
    </source>
</evidence>
<dbReference type="Gene3D" id="3.40.30.20">
    <property type="match status" value="1"/>
</dbReference>
<evidence type="ECO:0008006" key="9">
    <source>
        <dbReference type="Google" id="ProtNLM"/>
    </source>
</evidence>
<dbReference type="EMBL" id="JAACJJ010000042">
    <property type="protein sequence ID" value="KAF5316773.1"/>
    <property type="molecule type" value="Genomic_DNA"/>
</dbReference>
<evidence type="ECO:0000313" key="8">
    <source>
        <dbReference type="Proteomes" id="UP000567179"/>
    </source>
</evidence>
<accession>A0A8H5B571</accession>
<dbReference type="AlphaFoldDB" id="A0A8H5B571"/>
<dbReference type="Pfam" id="PF07976">
    <property type="entry name" value="Phe_hydrox_dim"/>
    <property type="match status" value="1"/>
</dbReference>
<dbReference type="SUPFAM" id="SSF54373">
    <property type="entry name" value="FAD-linked reductases, C-terminal domain"/>
    <property type="match status" value="1"/>
</dbReference>
<evidence type="ECO:0000313" key="7">
    <source>
        <dbReference type="EMBL" id="KAF5316773.1"/>
    </source>
</evidence>
<evidence type="ECO:0000259" key="6">
    <source>
        <dbReference type="Pfam" id="PF07976"/>
    </source>
</evidence>
<keyword evidence="8" id="KW-1185">Reference proteome</keyword>
<dbReference type="CDD" id="cd02979">
    <property type="entry name" value="PHOX_C"/>
    <property type="match status" value="1"/>
</dbReference>
<name>A0A8H5B571_9AGAR</name>
<evidence type="ECO:0000256" key="3">
    <source>
        <dbReference type="ARBA" id="ARBA00022827"/>
    </source>
</evidence>
<dbReference type="InterPro" id="IPR036249">
    <property type="entry name" value="Thioredoxin-like_sf"/>
</dbReference>
<evidence type="ECO:0000256" key="2">
    <source>
        <dbReference type="ARBA" id="ARBA00022630"/>
    </source>
</evidence>
<organism evidence="7 8">
    <name type="scientific">Psilocybe cf. subviscida</name>
    <dbReference type="NCBI Taxonomy" id="2480587"/>
    <lineage>
        <taxon>Eukaryota</taxon>
        <taxon>Fungi</taxon>
        <taxon>Dikarya</taxon>
        <taxon>Basidiomycota</taxon>
        <taxon>Agaricomycotina</taxon>
        <taxon>Agaricomycetes</taxon>
        <taxon>Agaricomycetidae</taxon>
        <taxon>Agaricales</taxon>
        <taxon>Agaricineae</taxon>
        <taxon>Strophariaceae</taxon>
        <taxon>Psilocybe</taxon>
    </lineage>
</organism>
<sequence>MSNRVAAKESHVDVLIVGAGPAGVMACNALAKNGVNVRIVDIRPVKVAAGHADGLQPRTLEVLRSYGLADKVFEKGNQMHMAAFYNPSPSGGIELTDRVPDVTAPTARFPFEITLHQGEIEDIFLSSMRNYGVEVDRPITPMSMEILAAESEYPVKTVLQHLDGSQETEIVHSKYVVGADGAHSWVRKAFEIPMVGEQTNYIWGVIDLVPDTDFPDIRNRTAIHSNNGSCMVIPREGDKVRLYIQLDEKSGLLNEAGRIDKGKATPEHLLEIARKSMHPYKIATPDTFEWWTLYVIGQRVASSFSVNDRVFIVGDACHTHSPKAGQGMNASMGDSHNLAWKLTQVLRGWSDKRLLETYSFERKQYAEDLINFDKQFASLFSGKPRSEDNQDGVSHADFLKIFQTFGGFTSGIGIHYADSLITRSALQSSVQHLTVGQRILPQIFLRAADFRPEEIQDLLPSDGCFKILVFTGDSSVPSQLQKILDVANAMEETLGALAISCGVGQIHDMFKILGISAASKLSVRYNELPELFRAHWSRILIDDFDVSGKKGGDGYKNYGVGPEGAVVVVRPDGYVGLVGPFSSQGVSELGEYFKGFMKA</sequence>
<keyword evidence="4" id="KW-0560">Oxidoreductase</keyword>
<dbReference type="SUPFAM" id="SSF51905">
    <property type="entry name" value="FAD/NAD(P)-binding domain"/>
    <property type="match status" value="1"/>
</dbReference>
<dbReference type="GO" id="GO:0016709">
    <property type="term" value="F:oxidoreductase activity, acting on paired donors, with incorporation or reduction of molecular oxygen, NAD(P)H as one donor, and incorporation of one atom of oxygen"/>
    <property type="evidence" value="ECO:0007669"/>
    <property type="project" value="UniProtKB-ARBA"/>
</dbReference>
<dbReference type="InterPro" id="IPR002938">
    <property type="entry name" value="FAD-bd"/>
</dbReference>
<dbReference type="PANTHER" id="PTHR43004:SF15">
    <property type="entry name" value="MONOOXYGENASE, PUTATIVE (AFU_ORTHOLOGUE AFUA_6G03030)-RELATED"/>
    <property type="match status" value="1"/>
</dbReference>
<evidence type="ECO:0000256" key="4">
    <source>
        <dbReference type="ARBA" id="ARBA00023002"/>
    </source>
</evidence>
<dbReference type="GO" id="GO:0071949">
    <property type="term" value="F:FAD binding"/>
    <property type="evidence" value="ECO:0007669"/>
    <property type="project" value="InterPro"/>
</dbReference>
<reference evidence="7 8" key="1">
    <citation type="journal article" date="2020" name="ISME J.">
        <title>Uncovering the hidden diversity of litter-decomposition mechanisms in mushroom-forming fungi.</title>
        <authorList>
            <person name="Floudas D."/>
            <person name="Bentzer J."/>
            <person name="Ahren D."/>
            <person name="Johansson T."/>
            <person name="Persson P."/>
            <person name="Tunlid A."/>
        </authorList>
    </citation>
    <scope>NUCLEOTIDE SEQUENCE [LARGE SCALE GENOMIC DNA]</scope>
    <source>
        <strain evidence="7 8">CBS 101986</strain>
    </source>
</reference>
<dbReference type="Pfam" id="PF01494">
    <property type="entry name" value="FAD_binding_3"/>
    <property type="match status" value="1"/>
</dbReference>
<dbReference type="SUPFAM" id="SSF52833">
    <property type="entry name" value="Thioredoxin-like"/>
    <property type="match status" value="1"/>
</dbReference>
<dbReference type="PANTHER" id="PTHR43004">
    <property type="entry name" value="TRK SYSTEM POTASSIUM UPTAKE PROTEIN"/>
    <property type="match status" value="1"/>
</dbReference>
<comment type="similarity">
    <text evidence="1">Belongs to the PheA/TfdB FAD monooxygenase family.</text>
</comment>
<dbReference type="InterPro" id="IPR036188">
    <property type="entry name" value="FAD/NAD-bd_sf"/>
</dbReference>
<evidence type="ECO:0000259" key="5">
    <source>
        <dbReference type="Pfam" id="PF01494"/>
    </source>
</evidence>
<proteinExistence type="inferred from homology"/>
<dbReference type="PRINTS" id="PR00420">
    <property type="entry name" value="RNGMNOXGNASE"/>
</dbReference>
<dbReference type="InterPro" id="IPR012941">
    <property type="entry name" value="Phe_hydrox_C_dim_dom"/>
</dbReference>
<dbReference type="InterPro" id="IPR050641">
    <property type="entry name" value="RIFMO-like"/>
</dbReference>
<keyword evidence="3" id="KW-0274">FAD</keyword>